<dbReference type="InterPro" id="IPR044053">
    <property type="entry name" value="AsaB-like"/>
</dbReference>
<dbReference type="VEuPathDB" id="FungiDB:HMPREF1541_09794"/>
<evidence type="ECO:0000256" key="1">
    <source>
        <dbReference type="ARBA" id="ARBA00023604"/>
    </source>
</evidence>
<gene>
    <name evidence="3" type="ORF">HMPREF1541_09794</name>
</gene>
<dbReference type="STRING" id="1220924.W2SAK2"/>
<protein>
    <recommendedName>
        <fullName evidence="5">GA4 desaturase</fullName>
    </recommendedName>
</protein>
<dbReference type="Proteomes" id="UP000030752">
    <property type="component" value="Unassembled WGS sequence"/>
</dbReference>
<proteinExistence type="inferred from homology"/>
<dbReference type="EMBL" id="KB822713">
    <property type="protein sequence ID" value="ETN44919.1"/>
    <property type="molecule type" value="Genomic_DNA"/>
</dbReference>
<feature type="region of interest" description="Disordered" evidence="2">
    <location>
        <begin position="1"/>
        <end position="23"/>
    </location>
</feature>
<dbReference type="GO" id="GO:0016491">
    <property type="term" value="F:oxidoreductase activity"/>
    <property type="evidence" value="ECO:0007669"/>
    <property type="project" value="InterPro"/>
</dbReference>
<dbReference type="AlphaFoldDB" id="W2SAK2"/>
<dbReference type="eggNOG" id="ENOG502SKC4">
    <property type="taxonomic scope" value="Eukaryota"/>
</dbReference>
<dbReference type="HOGENOM" id="CLU_042688_4_1_1"/>
<evidence type="ECO:0008006" key="5">
    <source>
        <dbReference type="Google" id="ProtNLM"/>
    </source>
</evidence>
<name>W2SAK2_CYPE1</name>
<dbReference type="NCBIfam" id="NF041278">
    <property type="entry name" value="CmcJ_NvfI_EfuI"/>
    <property type="match status" value="1"/>
</dbReference>
<evidence type="ECO:0000313" key="3">
    <source>
        <dbReference type="EMBL" id="ETN44919.1"/>
    </source>
</evidence>
<dbReference type="PANTHER" id="PTHR34598:SF3">
    <property type="entry name" value="OXIDOREDUCTASE AN1597"/>
    <property type="match status" value="1"/>
</dbReference>
<comment type="similarity">
    <text evidence="1">Belongs to the asaB hydroxylase/desaturase family.</text>
</comment>
<accession>W2SAK2</accession>
<keyword evidence="4" id="KW-1185">Reference proteome</keyword>
<reference evidence="3 4" key="1">
    <citation type="submission" date="2013-03" db="EMBL/GenBank/DDBJ databases">
        <title>The Genome Sequence of Phialophora europaea CBS 101466.</title>
        <authorList>
            <consortium name="The Broad Institute Genomics Platform"/>
            <person name="Cuomo C."/>
            <person name="de Hoog S."/>
            <person name="Gorbushina A."/>
            <person name="Walker B."/>
            <person name="Young S.K."/>
            <person name="Zeng Q."/>
            <person name="Gargeya S."/>
            <person name="Fitzgerald M."/>
            <person name="Haas B."/>
            <person name="Abouelleil A."/>
            <person name="Allen A.W."/>
            <person name="Alvarado L."/>
            <person name="Arachchi H.M."/>
            <person name="Berlin A.M."/>
            <person name="Chapman S.B."/>
            <person name="Gainer-Dewar J."/>
            <person name="Goldberg J."/>
            <person name="Griggs A."/>
            <person name="Gujja S."/>
            <person name="Hansen M."/>
            <person name="Howarth C."/>
            <person name="Imamovic A."/>
            <person name="Ireland A."/>
            <person name="Larimer J."/>
            <person name="McCowan C."/>
            <person name="Murphy C."/>
            <person name="Pearson M."/>
            <person name="Poon T.W."/>
            <person name="Priest M."/>
            <person name="Roberts A."/>
            <person name="Saif S."/>
            <person name="Shea T."/>
            <person name="Sisk P."/>
            <person name="Sykes S."/>
            <person name="Wortman J."/>
            <person name="Nusbaum C."/>
            <person name="Birren B."/>
        </authorList>
    </citation>
    <scope>NUCLEOTIDE SEQUENCE [LARGE SCALE GENOMIC DNA]</scope>
    <source>
        <strain evidence="3 4">CBS 101466</strain>
    </source>
</reference>
<organism evidence="3 4">
    <name type="scientific">Cyphellophora europaea (strain CBS 101466)</name>
    <name type="common">Phialophora europaea</name>
    <dbReference type="NCBI Taxonomy" id="1220924"/>
    <lineage>
        <taxon>Eukaryota</taxon>
        <taxon>Fungi</taxon>
        <taxon>Dikarya</taxon>
        <taxon>Ascomycota</taxon>
        <taxon>Pezizomycotina</taxon>
        <taxon>Eurotiomycetes</taxon>
        <taxon>Chaetothyriomycetidae</taxon>
        <taxon>Chaetothyriales</taxon>
        <taxon>Cyphellophoraceae</taxon>
        <taxon>Cyphellophora</taxon>
    </lineage>
</organism>
<dbReference type="PANTHER" id="PTHR34598">
    <property type="entry name" value="BLL6449 PROTEIN"/>
    <property type="match status" value="1"/>
</dbReference>
<dbReference type="InParanoid" id="W2SAK2"/>
<dbReference type="RefSeq" id="XP_008712689.1">
    <property type="nucleotide sequence ID" value="XM_008714467.1"/>
</dbReference>
<dbReference type="GeneID" id="19977133"/>
<dbReference type="OrthoDB" id="412788at2759"/>
<sequence>MSETTTVTAPPFQVEGHGNGQEGTAYGKLRYVADGHTPEPSPHNFHLPAIAEFSDIRRVHLHSMRPVPTIDQLQAYTEHPQLPTHGFTAIDHATTLHSAPHTISSWKDPSLLAAHYIPETESMLKRLIGCRTVITETLLLRSNLWSESDALAQHAVQGEATPTKTAEDEAAQERKLSELETGFPQFIGFNPAHGGASPAPKIHIDFAPSGARLHVRNYHPTMTAAARDIVAAEDKLVAEGKDLAAHYKNSEGPRWALYSIWRPLKVVKRDPLALGDPSTFAEGDFVSCNIRMPYLGREGVEDAHDSESYVARYSDGQKWYWIEEQRPEEVLVIGLWDSSFEEPGKLGFGGTFHSSVDLDGAETEQEPRESLELRCLAIW</sequence>
<evidence type="ECO:0000256" key="2">
    <source>
        <dbReference type="SAM" id="MobiDB-lite"/>
    </source>
</evidence>
<evidence type="ECO:0000313" key="4">
    <source>
        <dbReference type="Proteomes" id="UP000030752"/>
    </source>
</evidence>